<evidence type="ECO:0000313" key="2">
    <source>
        <dbReference type="EMBL" id="CAB4194141.1"/>
    </source>
</evidence>
<dbReference type="EMBL" id="LR796999">
    <property type="protein sequence ID" value="CAB4180391.1"/>
    <property type="molecule type" value="Genomic_DNA"/>
</dbReference>
<evidence type="ECO:0000313" key="1">
    <source>
        <dbReference type="EMBL" id="CAB4180391.1"/>
    </source>
</evidence>
<protein>
    <submittedName>
        <fullName evidence="1">Uncharacterized protein</fullName>
    </submittedName>
</protein>
<sequence>MKLSSYSPTEVTSTATQLLITFESQDSGACILTKTLSHTKSQSVLSSPRSRELKLQKTTQTVTQISVRTLQSLAKLHQLIGMTLTVTKAKPGQWCDYCKMRWGQEHPNGKGKTLAQWTVVSQHAKSKGINRHYCQPCAVWVSIWPDGSHWPLTEQAEFLVKQEEINHGV</sequence>
<gene>
    <name evidence="1" type="ORF">UFOVP1042_23</name>
    <name evidence="2" type="ORF">UFOVP1262_18</name>
</gene>
<organism evidence="1">
    <name type="scientific">uncultured Caudovirales phage</name>
    <dbReference type="NCBI Taxonomy" id="2100421"/>
    <lineage>
        <taxon>Viruses</taxon>
        <taxon>Duplodnaviria</taxon>
        <taxon>Heunggongvirae</taxon>
        <taxon>Uroviricota</taxon>
        <taxon>Caudoviricetes</taxon>
        <taxon>Peduoviridae</taxon>
        <taxon>Maltschvirus</taxon>
        <taxon>Maltschvirus maltsch</taxon>
    </lineage>
</organism>
<dbReference type="EMBL" id="LR797201">
    <property type="protein sequence ID" value="CAB4194141.1"/>
    <property type="molecule type" value="Genomic_DNA"/>
</dbReference>
<reference evidence="1" key="1">
    <citation type="submission" date="2020-05" db="EMBL/GenBank/DDBJ databases">
        <authorList>
            <person name="Chiriac C."/>
            <person name="Salcher M."/>
            <person name="Ghai R."/>
            <person name="Kavagutti S V."/>
        </authorList>
    </citation>
    <scope>NUCLEOTIDE SEQUENCE</scope>
</reference>
<name>A0A6J5QFW7_9CAUD</name>
<proteinExistence type="predicted"/>
<accession>A0A6J5QFW7</accession>